<dbReference type="InterPro" id="IPR036705">
    <property type="entry name" value="Ribosyl_crysJ1_sf"/>
</dbReference>
<feature type="binding site" evidence="3">
    <location>
        <position position="55"/>
    </location>
    <ligand>
        <name>Mg(2+)</name>
        <dbReference type="ChEBI" id="CHEBI:18420"/>
        <label>1</label>
    </ligand>
</feature>
<keyword evidence="2" id="KW-0378">Hydrolase</keyword>
<name>A0A9X1MIT1_9BACT</name>
<comment type="similarity">
    <text evidence="1">Belongs to the ADP-ribosylglycohydrolase family.</text>
</comment>
<gene>
    <name evidence="4" type="ORF">LOC68_04000</name>
</gene>
<protein>
    <submittedName>
        <fullName evidence="4">ADP-ribosylglycohydrolase family protein</fullName>
    </submittedName>
</protein>
<evidence type="ECO:0000313" key="5">
    <source>
        <dbReference type="Proteomes" id="UP001139103"/>
    </source>
</evidence>
<feature type="binding site" evidence="3">
    <location>
        <position position="255"/>
    </location>
    <ligand>
        <name>Mg(2+)</name>
        <dbReference type="ChEBI" id="CHEBI:18420"/>
        <label>1</label>
    </ligand>
</feature>
<dbReference type="PANTHER" id="PTHR16222:SF24">
    <property type="entry name" value="ADP-RIBOSYLHYDROLASE ARH3"/>
    <property type="match status" value="1"/>
</dbReference>
<dbReference type="Pfam" id="PF03747">
    <property type="entry name" value="ADP_ribosyl_GH"/>
    <property type="match status" value="1"/>
</dbReference>
<dbReference type="Gene3D" id="1.10.4080.10">
    <property type="entry name" value="ADP-ribosylation/Crystallin J1"/>
    <property type="match status" value="1"/>
</dbReference>
<keyword evidence="5" id="KW-1185">Reference proteome</keyword>
<dbReference type="GO" id="GO:0016787">
    <property type="term" value="F:hydrolase activity"/>
    <property type="evidence" value="ECO:0007669"/>
    <property type="project" value="UniProtKB-KW"/>
</dbReference>
<dbReference type="GO" id="GO:0046872">
    <property type="term" value="F:metal ion binding"/>
    <property type="evidence" value="ECO:0007669"/>
    <property type="project" value="UniProtKB-KW"/>
</dbReference>
<dbReference type="EMBL" id="JAJKFT010000004">
    <property type="protein sequence ID" value="MCC9627546.1"/>
    <property type="molecule type" value="Genomic_DNA"/>
</dbReference>
<keyword evidence="3" id="KW-0460">Magnesium</keyword>
<dbReference type="AlphaFoldDB" id="A0A9X1MIT1"/>
<accession>A0A9X1MIT1</accession>
<reference evidence="4" key="1">
    <citation type="submission" date="2021-11" db="EMBL/GenBank/DDBJ databases">
        <title>Genome sequence.</title>
        <authorList>
            <person name="Sun Q."/>
        </authorList>
    </citation>
    <scope>NUCLEOTIDE SEQUENCE</scope>
    <source>
        <strain evidence="4">JC732</strain>
    </source>
</reference>
<feature type="binding site" evidence="3">
    <location>
        <position position="54"/>
    </location>
    <ligand>
        <name>Mg(2+)</name>
        <dbReference type="ChEBI" id="CHEBI:18420"/>
        <label>1</label>
    </ligand>
</feature>
<dbReference type="SUPFAM" id="SSF101478">
    <property type="entry name" value="ADP-ribosylglycohydrolase"/>
    <property type="match status" value="1"/>
</dbReference>
<sequence>MDMKTRADRILGCLMGGAIGDAIGAHYEGSAPVSGTDPNESPKPMWELDLCVTDDTQLTLATCEAIVQAGRVDPDTIAERFVAWFQARRITGIGSSTLKALTELAAGGHWALVGASGERSAGNGAAMRIAPLAFFLDPTSDADRRTLHDVCRITHRNEEAYCGALAMLASIRLAAEGISLKQELLPRVVELLPDSVTRDRLKQIHVERLKPFDAFKRFGSSGYVADSVPVALAHAIQNPFMITAMMGAICASGGDTDTIGSMAGQIVGASKGGTGLQNEQGIFESIDLAQEVTKLAKSLAMVPT</sequence>
<evidence type="ECO:0000256" key="3">
    <source>
        <dbReference type="PIRSR" id="PIRSR605502-1"/>
    </source>
</evidence>
<feature type="binding site" evidence="3">
    <location>
        <position position="53"/>
    </location>
    <ligand>
        <name>Mg(2+)</name>
        <dbReference type="ChEBI" id="CHEBI:18420"/>
        <label>1</label>
    </ligand>
</feature>
<keyword evidence="3" id="KW-0479">Metal-binding</keyword>
<feature type="binding site" evidence="3">
    <location>
        <position position="257"/>
    </location>
    <ligand>
        <name>Mg(2+)</name>
        <dbReference type="ChEBI" id="CHEBI:18420"/>
        <label>1</label>
    </ligand>
</feature>
<evidence type="ECO:0000256" key="2">
    <source>
        <dbReference type="ARBA" id="ARBA00022801"/>
    </source>
</evidence>
<evidence type="ECO:0000313" key="4">
    <source>
        <dbReference type="EMBL" id="MCC9627546.1"/>
    </source>
</evidence>
<dbReference type="InterPro" id="IPR005502">
    <property type="entry name" value="Ribosyl_crysJ1"/>
</dbReference>
<dbReference type="RefSeq" id="WP_230216020.1">
    <property type="nucleotide sequence ID" value="NZ_JAJKFT010000004.1"/>
</dbReference>
<dbReference type="Proteomes" id="UP001139103">
    <property type="component" value="Unassembled WGS sequence"/>
</dbReference>
<comment type="cofactor">
    <cofactor evidence="3">
        <name>Mg(2+)</name>
        <dbReference type="ChEBI" id="CHEBI:18420"/>
    </cofactor>
    <text evidence="3">Binds 2 magnesium ions per subunit.</text>
</comment>
<dbReference type="PANTHER" id="PTHR16222">
    <property type="entry name" value="ADP-RIBOSYLGLYCOHYDROLASE"/>
    <property type="match status" value="1"/>
</dbReference>
<comment type="caution">
    <text evidence="4">The sequence shown here is derived from an EMBL/GenBank/DDBJ whole genome shotgun (WGS) entry which is preliminary data.</text>
</comment>
<dbReference type="InterPro" id="IPR050792">
    <property type="entry name" value="ADP-ribosylglycohydrolase"/>
</dbReference>
<organism evidence="4 5">
    <name type="scientific">Blastopirellula sediminis</name>
    <dbReference type="NCBI Taxonomy" id="2894196"/>
    <lineage>
        <taxon>Bacteria</taxon>
        <taxon>Pseudomonadati</taxon>
        <taxon>Planctomycetota</taxon>
        <taxon>Planctomycetia</taxon>
        <taxon>Pirellulales</taxon>
        <taxon>Pirellulaceae</taxon>
        <taxon>Blastopirellula</taxon>
    </lineage>
</organism>
<evidence type="ECO:0000256" key="1">
    <source>
        <dbReference type="ARBA" id="ARBA00010702"/>
    </source>
</evidence>
<feature type="binding site" evidence="3">
    <location>
        <position position="258"/>
    </location>
    <ligand>
        <name>Mg(2+)</name>
        <dbReference type="ChEBI" id="CHEBI:18420"/>
        <label>1</label>
    </ligand>
</feature>
<proteinExistence type="inferred from homology"/>